<sequence length="655" mass="71744">MPISFDTTGFQQQDQSNWSNPANGDRVTLTYYNLVPDLPAGLDDLPKLRHDLAVIHGQDGCLIEAHVVQLAGVPALLRIIKVPLPNRPAGQAFLCSFTVPKATCSAVLQLIAVEGPVTGMREGVLAPEVGFERWVMPHPYAPRVQGRLPFHAGDDPRFDSRFPDHPLSRARAWAHHVVRTGRLDPQFAALPPFQPNAPAPSQDLPPEVAAIFNAQLTTAVCGVPVGGHIVLQIGERTTYWKLTDGHLQSRLARGNLSRSPLSEGRFRDVIMIDERTGQALMTDRFMTDGATLGVQTRLQPVTREEAYAAVTPEALREAYRWVGRMIEVADGRREYLTLEPVVNQGERVEPFAMMALQNHNDEEIVVVSCKPAPSENTPFKGSPGINAPVSRETLQGIGELALSAMLEWGPHPLEIAITFNRYGDGIESQGTPESLTDEARAMFTGTLTQAVPGIAVGGYIALQQGEQRTYWRLPDDKLEFWVGFGIMARTHLPGHRFRDVLLIDPQSGEALLPYRYGEDSSTRGSKMTLVRVSPEEAMAAATPEACKESFERLGRAVFSAAKRGEYLYVEQLENELKQDPYVLLAVMGLFDDDPQAVASASPAPSTNTQFNGLPTLEGPASASNVIGLGPLALQAIDDWGIHPLHVVPTYHRPTR</sequence>
<accession>A0ABQ2V9U2</accession>
<comment type="caution">
    <text evidence="2">The sequence shown here is derived from an EMBL/GenBank/DDBJ whole genome shotgun (WGS) entry which is preliminary data.</text>
</comment>
<organism evidence="2 3">
    <name type="scientific">Lentzea flava</name>
    <dbReference type="NCBI Taxonomy" id="103732"/>
    <lineage>
        <taxon>Bacteria</taxon>
        <taxon>Bacillati</taxon>
        <taxon>Actinomycetota</taxon>
        <taxon>Actinomycetes</taxon>
        <taxon>Pseudonocardiales</taxon>
        <taxon>Pseudonocardiaceae</taxon>
        <taxon>Lentzea</taxon>
    </lineage>
</organism>
<evidence type="ECO:0000313" key="3">
    <source>
        <dbReference type="Proteomes" id="UP000649573"/>
    </source>
</evidence>
<name>A0ABQ2V9U2_9PSEU</name>
<proteinExistence type="predicted"/>
<dbReference type="Proteomes" id="UP000649573">
    <property type="component" value="Unassembled WGS sequence"/>
</dbReference>
<dbReference type="EMBL" id="BMRE01000059">
    <property type="protein sequence ID" value="GGU75854.1"/>
    <property type="molecule type" value="Genomic_DNA"/>
</dbReference>
<feature type="region of interest" description="Disordered" evidence="1">
    <location>
        <begin position="1"/>
        <end position="22"/>
    </location>
</feature>
<reference evidence="3" key="1">
    <citation type="journal article" date="2019" name="Int. J. Syst. Evol. Microbiol.">
        <title>The Global Catalogue of Microorganisms (GCM) 10K type strain sequencing project: providing services to taxonomists for standard genome sequencing and annotation.</title>
        <authorList>
            <consortium name="The Broad Institute Genomics Platform"/>
            <consortium name="The Broad Institute Genome Sequencing Center for Infectious Disease"/>
            <person name="Wu L."/>
            <person name="Ma J."/>
        </authorList>
    </citation>
    <scope>NUCLEOTIDE SEQUENCE [LARGE SCALE GENOMIC DNA]</scope>
    <source>
        <strain evidence="3">JCM 3296</strain>
    </source>
</reference>
<evidence type="ECO:0000313" key="2">
    <source>
        <dbReference type="EMBL" id="GGU75854.1"/>
    </source>
</evidence>
<evidence type="ECO:0000256" key="1">
    <source>
        <dbReference type="SAM" id="MobiDB-lite"/>
    </source>
</evidence>
<protein>
    <submittedName>
        <fullName evidence="2">Uncharacterized protein</fullName>
    </submittedName>
</protein>
<dbReference type="RefSeq" id="WP_189258900.1">
    <property type="nucleotide sequence ID" value="NZ_BMRE01000059.1"/>
</dbReference>
<keyword evidence="3" id="KW-1185">Reference proteome</keyword>
<gene>
    <name evidence="2" type="ORF">GCM10010178_78940</name>
</gene>